<dbReference type="Pfam" id="PF03776">
    <property type="entry name" value="MinE"/>
    <property type="match status" value="1"/>
</dbReference>
<evidence type="ECO:0000256" key="2">
    <source>
        <dbReference type="ARBA" id="ARBA00020112"/>
    </source>
</evidence>
<dbReference type="Proteomes" id="UP001223336">
    <property type="component" value="Unassembled WGS sequence"/>
</dbReference>
<evidence type="ECO:0000256" key="4">
    <source>
        <dbReference type="ARBA" id="ARBA00023306"/>
    </source>
</evidence>
<name>A0AA51QVV5_9GAMM</name>
<dbReference type="GO" id="GO:0042802">
    <property type="term" value="F:identical protein binding"/>
    <property type="evidence" value="ECO:0007669"/>
    <property type="project" value="UniProtKB-ARBA"/>
</dbReference>
<evidence type="ECO:0000256" key="3">
    <source>
        <dbReference type="ARBA" id="ARBA00022618"/>
    </source>
</evidence>
<evidence type="ECO:0000256" key="6">
    <source>
        <dbReference type="HAMAP-Rule" id="MF_00262"/>
    </source>
</evidence>
<comment type="function">
    <text evidence="5 6">Prevents the cell division inhibition by proteins MinC and MinD at internal division sites while permitting inhibition at polar sites. This ensures cell division at the proper site by restricting the formation of a division septum at the midpoint of the long axis of the cell.</text>
</comment>
<reference evidence="8 9" key="1">
    <citation type="submission" date="2023-08" db="EMBL/GenBank/DDBJ databases">
        <title>New molecular markers tilS and rpoB for phylogenetic and monitoring studies of the genus Thiothrix biodiversity.</title>
        <authorList>
            <person name="Ravin N.V."/>
            <person name="Smolyakov D."/>
            <person name="Markov N.D."/>
            <person name="Beletsky A.V."/>
            <person name="Mardanov A.V."/>
            <person name="Rudenko T.S."/>
            <person name="Grabovich M.Y."/>
        </authorList>
    </citation>
    <scope>NUCLEOTIDE SEQUENCE</scope>
    <source>
        <strain evidence="8">DNT52</strain>
        <strain evidence="7 9">H33</strain>
    </source>
</reference>
<keyword evidence="4 6" id="KW-0131">Cell cycle</keyword>
<accession>A0AA51QVV5</accession>
<organism evidence="8">
    <name type="scientific">Thiothrix subterranea</name>
    <dbReference type="NCBI Taxonomy" id="2735563"/>
    <lineage>
        <taxon>Bacteria</taxon>
        <taxon>Pseudomonadati</taxon>
        <taxon>Pseudomonadota</taxon>
        <taxon>Gammaproteobacteria</taxon>
        <taxon>Thiotrichales</taxon>
        <taxon>Thiotrichaceae</taxon>
        <taxon>Thiothrix</taxon>
    </lineage>
</organism>
<keyword evidence="3 6" id="KW-0132">Cell division</keyword>
<evidence type="ECO:0000256" key="1">
    <source>
        <dbReference type="ARBA" id="ARBA00008168"/>
    </source>
</evidence>
<dbReference type="NCBIfam" id="NF001422">
    <property type="entry name" value="PRK00296.1"/>
    <property type="match status" value="1"/>
</dbReference>
<dbReference type="InterPro" id="IPR005527">
    <property type="entry name" value="MinE"/>
</dbReference>
<evidence type="ECO:0000313" key="9">
    <source>
        <dbReference type="Proteomes" id="UP001223336"/>
    </source>
</evidence>
<dbReference type="HAMAP" id="MF_00262">
    <property type="entry name" value="MinE"/>
    <property type="match status" value="1"/>
</dbReference>
<dbReference type="GO" id="GO:0032955">
    <property type="term" value="P:regulation of division septum assembly"/>
    <property type="evidence" value="ECO:0007669"/>
    <property type="project" value="InterPro"/>
</dbReference>
<sequence length="86" mass="10133">MGWFNYFTQTKPTSAKVAKERLQIVIAHERLDRNGPEYLPQLRRDIMEVIRKYVLITEDQVTVQFEKGADFDVLELNIALPERDHS</sequence>
<evidence type="ECO:0000313" key="8">
    <source>
        <dbReference type="EMBL" id="WML85298.1"/>
    </source>
</evidence>
<proteinExistence type="inferred from homology"/>
<gene>
    <name evidence="6 8" type="primary">minE</name>
    <name evidence="7" type="ORF">RCC75_06235</name>
    <name evidence="8" type="ORF">RCG00_13435</name>
</gene>
<keyword evidence="9" id="KW-1185">Reference proteome</keyword>
<dbReference type="SUPFAM" id="SSF55229">
    <property type="entry name" value="Cell division protein MinE topological specificity domain"/>
    <property type="match status" value="1"/>
</dbReference>
<dbReference type="AlphaFoldDB" id="A0AA51QVV5"/>
<evidence type="ECO:0000256" key="5">
    <source>
        <dbReference type="ARBA" id="ARBA00025265"/>
    </source>
</evidence>
<dbReference type="NCBIfam" id="TIGR01215">
    <property type="entry name" value="minE"/>
    <property type="match status" value="1"/>
</dbReference>
<evidence type="ECO:0000313" key="7">
    <source>
        <dbReference type="EMBL" id="MDQ5768117.1"/>
    </source>
</evidence>
<dbReference type="RefSeq" id="WP_202717373.1">
    <property type="nucleotide sequence ID" value="NZ_CP053482.1"/>
</dbReference>
<comment type="similarity">
    <text evidence="1 6">Belongs to the MinE family.</text>
</comment>
<dbReference type="EMBL" id="CP133217">
    <property type="protein sequence ID" value="WML85298.1"/>
    <property type="molecule type" value="Genomic_DNA"/>
</dbReference>
<dbReference type="EMBL" id="JAVFKN010000006">
    <property type="protein sequence ID" value="MDQ5768117.1"/>
    <property type="molecule type" value="Genomic_DNA"/>
</dbReference>
<dbReference type="Gene3D" id="3.30.1070.10">
    <property type="entry name" value="Cell division topological specificity factor MinE"/>
    <property type="match status" value="1"/>
</dbReference>
<dbReference type="GO" id="GO:0051301">
    <property type="term" value="P:cell division"/>
    <property type="evidence" value="ECO:0007669"/>
    <property type="project" value="UniProtKB-KW"/>
</dbReference>
<protein>
    <recommendedName>
        <fullName evidence="2 6">Cell division topological specificity factor</fullName>
    </recommendedName>
</protein>
<dbReference type="FunFam" id="3.30.1070.10:FF:000001">
    <property type="entry name" value="Cell division topological specificity factor"/>
    <property type="match status" value="1"/>
</dbReference>
<dbReference type="Proteomes" id="UP001229862">
    <property type="component" value="Chromosome"/>
</dbReference>
<dbReference type="InterPro" id="IPR036707">
    <property type="entry name" value="MinE_sf"/>
</dbReference>